<proteinExistence type="predicted"/>
<keyword evidence="3" id="KW-1185">Reference proteome</keyword>
<dbReference type="Proteomes" id="UP000029121">
    <property type="component" value="Unassembled WGS sequence"/>
</dbReference>
<sequence length="417" mass="47728">MLNTLLKVSSLITPQGEWDLQLLNELFPPCDVIRICSFPPAVELDDKLVWAYTRDGNYSVKSGNWLLTQEHEVVDSVEESTKRINAVKEKVWAFHTAPKIKMFFWRVLSGAIAVSECLRRHGINTNPLCQVCKVEEETISHVLFGCQLAQQVWSVSGLPIPANGFSSSTVENVEYCFMIMGKSEVSLQSRQAIPWLLWEIWKARNGLVFAQRVSDPHILWVLAKDEMLEWCQHQERIVSTDDTDGRRVVGLDTRWCKPTVGKLKCNVHSSWINDYSFCGGAWIVRNHLGDVLYHARDAFLPRVNRIASELSCIQWSLCSLLEMRVLSCEVWMDCHGAWEAISNPLAWPKYRSQTSKIWQVVRVMREVSFHLSSPKANVLAKEIACSVTRDGRLTSYLALGGPTWLQDRIERDKRMSF</sequence>
<dbReference type="AlphaFoldDB" id="R0ETA6"/>
<evidence type="ECO:0000313" key="2">
    <source>
        <dbReference type="EMBL" id="EOA12297.1"/>
    </source>
</evidence>
<reference evidence="3" key="1">
    <citation type="journal article" date="2013" name="Nat. Genet.">
        <title>The Capsella rubella genome and the genomic consequences of rapid mating system evolution.</title>
        <authorList>
            <person name="Slotte T."/>
            <person name="Hazzouri K.M."/>
            <person name="Agren J.A."/>
            <person name="Koenig D."/>
            <person name="Maumus F."/>
            <person name="Guo Y.L."/>
            <person name="Steige K."/>
            <person name="Platts A.E."/>
            <person name="Escobar J.S."/>
            <person name="Newman L.K."/>
            <person name="Wang W."/>
            <person name="Mandakova T."/>
            <person name="Vello E."/>
            <person name="Smith L.M."/>
            <person name="Henz S.R."/>
            <person name="Steffen J."/>
            <person name="Takuno S."/>
            <person name="Brandvain Y."/>
            <person name="Coop G."/>
            <person name="Andolfatto P."/>
            <person name="Hu T.T."/>
            <person name="Blanchette M."/>
            <person name="Clark R.M."/>
            <person name="Quesneville H."/>
            <person name="Nordborg M."/>
            <person name="Gaut B.S."/>
            <person name="Lysak M.A."/>
            <person name="Jenkins J."/>
            <person name="Grimwood J."/>
            <person name="Chapman J."/>
            <person name="Prochnik S."/>
            <person name="Shu S."/>
            <person name="Rokhsar D."/>
            <person name="Schmutz J."/>
            <person name="Weigel D."/>
            <person name="Wright S.I."/>
        </authorList>
    </citation>
    <scope>NUCLEOTIDE SEQUENCE [LARGE SCALE GENOMIC DNA]</scope>
    <source>
        <strain evidence="3">cv. Monte Gargano</strain>
    </source>
</reference>
<evidence type="ECO:0000259" key="1">
    <source>
        <dbReference type="Pfam" id="PF13966"/>
    </source>
</evidence>
<dbReference type="InterPro" id="IPR052929">
    <property type="entry name" value="RNase_H-like_EbsB-rel"/>
</dbReference>
<evidence type="ECO:0000313" key="3">
    <source>
        <dbReference type="Proteomes" id="UP000029121"/>
    </source>
</evidence>
<dbReference type="EMBL" id="KB870818">
    <property type="protein sequence ID" value="EOA12297.1"/>
    <property type="molecule type" value="Genomic_DNA"/>
</dbReference>
<dbReference type="InterPro" id="IPR026960">
    <property type="entry name" value="RVT-Znf"/>
</dbReference>
<dbReference type="eggNOG" id="KOG1075">
    <property type="taxonomic scope" value="Eukaryota"/>
</dbReference>
<gene>
    <name evidence="2" type="ORF">CARUB_v10007977mg</name>
</gene>
<feature type="domain" description="Reverse transcriptase zinc-binding" evidence="1">
    <location>
        <begin position="85"/>
        <end position="153"/>
    </location>
</feature>
<dbReference type="PANTHER" id="PTHR47074">
    <property type="entry name" value="BNAC02G40300D PROTEIN"/>
    <property type="match status" value="1"/>
</dbReference>
<dbReference type="Pfam" id="PF13966">
    <property type="entry name" value="zf-RVT"/>
    <property type="match status" value="1"/>
</dbReference>
<accession>R0ETA6</accession>
<dbReference type="PANTHER" id="PTHR47074:SF53">
    <property type="entry name" value="REVERSE TRANSCRIPTASE-LIKE PROTEIN"/>
    <property type="match status" value="1"/>
</dbReference>
<dbReference type="STRING" id="81985.R0ETA6"/>
<name>R0ETA6_9BRAS</name>
<protein>
    <recommendedName>
        <fullName evidence="1">Reverse transcriptase zinc-binding domain-containing protein</fullName>
    </recommendedName>
</protein>
<organism evidence="2 3">
    <name type="scientific">Capsella rubella</name>
    <dbReference type="NCBI Taxonomy" id="81985"/>
    <lineage>
        <taxon>Eukaryota</taxon>
        <taxon>Viridiplantae</taxon>
        <taxon>Streptophyta</taxon>
        <taxon>Embryophyta</taxon>
        <taxon>Tracheophyta</taxon>
        <taxon>Spermatophyta</taxon>
        <taxon>Magnoliopsida</taxon>
        <taxon>eudicotyledons</taxon>
        <taxon>Gunneridae</taxon>
        <taxon>Pentapetalae</taxon>
        <taxon>rosids</taxon>
        <taxon>malvids</taxon>
        <taxon>Brassicales</taxon>
        <taxon>Brassicaceae</taxon>
        <taxon>Camelineae</taxon>
        <taxon>Capsella</taxon>
    </lineage>
</organism>